<protein>
    <submittedName>
        <fullName evidence="1">Endonuclease</fullName>
    </submittedName>
</protein>
<keyword evidence="1" id="KW-0540">Nuclease</keyword>
<name>A0A8S5T1Q8_9CAUD</name>
<dbReference type="Gene3D" id="3.40.91.30">
    <property type="match status" value="1"/>
</dbReference>
<dbReference type="EMBL" id="BK032730">
    <property type="protein sequence ID" value="DAF57193.1"/>
    <property type="molecule type" value="Genomic_DNA"/>
</dbReference>
<keyword evidence="1" id="KW-0378">Hydrolase</keyword>
<dbReference type="GO" id="GO:0004519">
    <property type="term" value="F:endonuclease activity"/>
    <property type="evidence" value="ECO:0007669"/>
    <property type="project" value="UniProtKB-KW"/>
</dbReference>
<organism evidence="1">
    <name type="scientific">Myoviridae sp. ct5ra14</name>
    <dbReference type="NCBI Taxonomy" id="2827659"/>
    <lineage>
        <taxon>Viruses</taxon>
        <taxon>Duplodnaviria</taxon>
        <taxon>Heunggongvirae</taxon>
        <taxon>Uroviricota</taxon>
        <taxon>Caudoviricetes</taxon>
    </lineage>
</organism>
<accession>A0A8S5T1Q8</accession>
<reference evidence="1" key="1">
    <citation type="journal article" date="2021" name="Proc. Natl. Acad. Sci. U.S.A.">
        <title>A Catalog of Tens of Thousands of Viruses from Human Metagenomes Reveals Hidden Associations with Chronic Diseases.</title>
        <authorList>
            <person name="Tisza M.J."/>
            <person name="Buck C.B."/>
        </authorList>
    </citation>
    <scope>NUCLEOTIDE SEQUENCE</scope>
    <source>
        <strain evidence="1">Ct5ra14</strain>
    </source>
</reference>
<evidence type="ECO:0000313" key="1">
    <source>
        <dbReference type="EMBL" id="DAF57193.1"/>
    </source>
</evidence>
<keyword evidence="1" id="KW-0255">Endonuclease</keyword>
<proteinExistence type="predicted"/>
<sequence length="118" mass="13732">MKRFLQAKGRLKVGEMNRTEAAYRDYLEQQKNAGLILKYWFERFTWKIASNRCSYTPDFLVMRPDKTLELHEVKGSLRIFADDAKVKCKVCADECPIPLFIVTPKPKKDGGGWNVLPY</sequence>